<proteinExistence type="predicted"/>
<keyword evidence="1" id="KW-0472">Membrane</keyword>
<dbReference type="Proteomes" id="UP000015453">
    <property type="component" value="Unassembled WGS sequence"/>
</dbReference>
<dbReference type="AlphaFoldDB" id="S8C3U3"/>
<accession>S8C3U3</accession>
<evidence type="ECO:0000256" key="1">
    <source>
        <dbReference type="SAM" id="Phobius"/>
    </source>
</evidence>
<protein>
    <submittedName>
        <fullName evidence="2">Uncharacterized protein</fullName>
    </submittedName>
</protein>
<evidence type="ECO:0000313" key="2">
    <source>
        <dbReference type="EMBL" id="EPS59081.1"/>
    </source>
</evidence>
<dbReference type="OrthoDB" id="1915921at2759"/>
<evidence type="ECO:0000313" key="3">
    <source>
        <dbReference type="Proteomes" id="UP000015453"/>
    </source>
</evidence>
<dbReference type="PANTHER" id="PTHR37244">
    <property type="entry name" value="NADP-SPECIFIC GLUTAMATE DEHYDROGENASE"/>
    <property type="match status" value="1"/>
</dbReference>
<keyword evidence="3" id="KW-1185">Reference proteome</keyword>
<dbReference type="EMBL" id="AUSU01008648">
    <property type="protein sequence ID" value="EPS59081.1"/>
    <property type="molecule type" value="Genomic_DNA"/>
</dbReference>
<dbReference type="PANTHER" id="PTHR37244:SF1">
    <property type="entry name" value="NADP-SPECIFIC GLUTAMATE DEHYDROGENASE"/>
    <property type="match status" value="1"/>
</dbReference>
<keyword evidence="1" id="KW-0812">Transmembrane</keyword>
<keyword evidence="1" id="KW-1133">Transmembrane helix</keyword>
<name>S8C3U3_9LAMI</name>
<feature type="transmembrane region" description="Helical" evidence="1">
    <location>
        <begin position="212"/>
        <end position="233"/>
    </location>
</feature>
<reference evidence="2 3" key="1">
    <citation type="journal article" date="2013" name="BMC Genomics">
        <title>The miniature genome of a carnivorous plant Genlisea aurea contains a low number of genes and short non-coding sequences.</title>
        <authorList>
            <person name="Leushkin E.V."/>
            <person name="Sutormin R.A."/>
            <person name="Nabieva E.R."/>
            <person name="Penin A.A."/>
            <person name="Kondrashov A.S."/>
            <person name="Logacheva M.D."/>
        </authorList>
    </citation>
    <scope>NUCLEOTIDE SEQUENCE [LARGE SCALE GENOMIC DNA]</scope>
</reference>
<gene>
    <name evidence="2" type="ORF">M569_15729</name>
</gene>
<organism evidence="2 3">
    <name type="scientific">Genlisea aurea</name>
    <dbReference type="NCBI Taxonomy" id="192259"/>
    <lineage>
        <taxon>Eukaryota</taxon>
        <taxon>Viridiplantae</taxon>
        <taxon>Streptophyta</taxon>
        <taxon>Embryophyta</taxon>
        <taxon>Tracheophyta</taxon>
        <taxon>Spermatophyta</taxon>
        <taxon>Magnoliopsida</taxon>
        <taxon>eudicotyledons</taxon>
        <taxon>Gunneridae</taxon>
        <taxon>Pentapetalae</taxon>
        <taxon>asterids</taxon>
        <taxon>lamiids</taxon>
        <taxon>Lamiales</taxon>
        <taxon>Lentibulariaceae</taxon>
        <taxon>Genlisea</taxon>
    </lineage>
</organism>
<comment type="caution">
    <text evidence="2">The sequence shown here is derived from an EMBL/GenBank/DDBJ whole genome shotgun (WGS) entry which is preliminary data.</text>
</comment>
<sequence>MCRGFQPDDRDRLRIKAFHTTLKSSSDGDVVLPDFLTLHFLPRINGALLQLDGSTVRPDSPAFATLHRVRNGGGGGCVYGTRERMVVCEGTAFRICAGDVRMLKGIFRKGEGNWRMDCKCSVTDEDAAAVAGVNRAEVSVAAEGAAAATESVPISASKRRRRCCVLEEIPEEREGGEVRSDGCCCCCSDCDGEESDGETAAASVGDTWDVDVGFWAVCLGVGLIVSGLGISSVKLRRKYFL</sequence>